<proteinExistence type="predicted"/>
<comment type="caution">
    <text evidence="1">The sequence shown here is derived from an EMBL/GenBank/DDBJ whole genome shotgun (WGS) entry which is preliminary data.</text>
</comment>
<sequence length="94" mass="10513">MSSNAAAFTTRSRRIPQLIEVAVDLTLAAKAAAIDTTCLPPVGQKRAHLRETPCIFSRVRASVKPVPREAKFPFPMSVAQWRRVTPRRSRVMLQ</sequence>
<dbReference type="Proteomes" id="UP001168821">
    <property type="component" value="Unassembled WGS sequence"/>
</dbReference>
<keyword evidence="2" id="KW-1185">Reference proteome</keyword>
<dbReference type="EMBL" id="JALNTZ010001055">
    <property type="protein sequence ID" value="KAJ3628728.1"/>
    <property type="molecule type" value="Genomic_DNA"/>
</dbReference>
<evidence type="ECO:0000313" key="1">
    <source>
        <dbReference type="EMBL" id="KAJ3628728.1"/>
    </source>
</evidence>
<evidence type="ECO:0000313" key="2">
    <source>
        <dbReference type="Proteomes" id="UP001168821"/>
    </source>
</evidence>
<reference evidence="1" key="1">
    <citation type="journal article" date="2023" name="G3 (Bethesda)">
        <title>Whole genome assemblies of Zophobas morio and Tenebrio molitor.</title>
        <authorList>
            <person name="Kaur S."/>
            <person name="Stinson S.A."/>
            <person name="diCenzo G.C."/>
        </authorList>
    </citation>
    <scope>NUCLEOTIDE SEQUENCE</scope>
    <source>
        <strain evidence="1">QUZm001</strain>
    </source>
</reference>
<organism evidence="1 2">
    <name type="scientific">Zophobas morio</name>
    <dbReference type="NCBI Taxonomy" id="2755281"/>
    <lineage>
        <taxon>Eukaryota</taxon>
        <taxon>Metazoa</taxon>
        <taxon>Ecdysozoa</taxon>
        <taxon>Arthropoda</taxon>
        <taxon>Hexapoda</taxon>
        <taxon>Insecta</taxon>
        <taxon>Pterygota</taxon>
        <taxon>Neoptera</taxon>
        <taxon>Endopterygota</taxon>
        <taxon>Coleoptera</taxon>
        <taxon>Polyphaga</taxon>
        <taxon>Cucujiformia</taxon>
        <taxon>Tenebrionidae</taxon>
        <taxon>Zophobas</taxon>
    </lineage>
</organism>
<name>A0AA38HJP3_9CUCU</name>
<dbReference type="AlphaFoldDB" id="A0AA38HJP3"/>
<accession>A0AA38HJP3</accession>
<gene>
    <name evidence="1" type="ORF">Zmor_003885</name>
</gene>
<protein>
    <submittedName>
        <fullName evidence="1">Uncharacterized protein</fullName>
    </submittedName>
</protein>